<dbReference type="SUPFAM" id="SSF49899">
    <property type="entry name" value="Concanavalin A-like lectins/glucanases"/>
    <property type="match status" value="1"/>
</dbReference>
<evidence type="ECO:0000313" key="5">
    <source>
        <dbReference type="Proteomes" id="UP000228934"/>
    </source>
</evidence>
<dbReference type="InterPro" id="IPR048287">
    <property type="entry name" value="TSPN-like_N"/>
</dbReference>
<accession>A0A2G9S730</accession>
<dbReference type="EMBL" id="KV926419">
    <property type="protein sequence ID" value="PIO35989.1"/>
    <property type="molecule type" value="Genomic_DNA"/>
</dbReference>
<keyword evidence="5" id="KW-1185">Reference proteome</keyword>
<name>A0A2G9S730_AQUCT</name>
<dbReference type="Proteomes" id="UP000228934">
    <property type="component" value="Unassembled WGS sequence"/>
</dbReference>
<keyword evidence="2" id="KW-0677">Repeat</keyword>
<evidence type="ECO:0000256" key="2">
    <source>
        <dbReference type="ARBA" id="ARBA00022737"/>
    </source>
</evidence>
<organism evidence="4 5">
    <name type="scientific">Aquarana catesbeiana</name>
    <name type="common">American bullfrog</name>
    <name type="synonym">Rana catesbeiana</name>
    <dbReference type="NCBI Taxonomy" id="8400"/>
    <lineage>
        <taxon>Eukaryota</taxon>
        <taxon>Metazoa</taxon>
        <taxon>Chordata</taxon>
        <taxon>Craniata</taxon>
        <taxon>Vertebrata</taxon>
        <taxon>Euteleostomi</taxon>
        <taxon>Amphibia</taxon>
        <taxon>Batrachia</taxon>
        <taxon>Anura</taxon>
        <taxon>Neobatrachia</taxon>
        <taxon>Ranoidea</taxon>
        <taxon>Ranidae</taxon>
        <taxon>Aquarana</taxon>
    </lineage>
</organism>
<dbReference type="SMART" id="SM00210">
    <property type="entry name" value="TSPN"/>
    <property type="match status" value="1"/>
</dbReference>
<dbReference type="OrthoDB" id="8939548at2759"/>
<gene>
    <name evidence="4" type="ORF">AB205_0166080</name>
</gene>
<evidence type="ECO:0000313" key="4">
    <source>
        <dbReference type="EMBL" id="PIO35989.1"/>
    </source>
</evidence>
<dbReference type="AlphaFoldDB" id="A0A2G9S730"/>
<evidence type="ECO:0000259" key="3">
    <source>
        <dbReference type="SMART" id="SM00210"/>
    </source>
</evidence>
<reference evidence="5" key="1">
    <citation type="journal article" date="2017" name="Nat. Commun.">
        <title>The North American bullfrog draft genome provides insight into hormonal regulation of long noncoding RNA.</title>
        <authorList>
            <person name="Hammond S.A."/>
            <person name="Warren R.L."/>
            <person name="Vandervalk B.P."/>
            <person name="Kucuk E."/>
            <person name="Khan H."/>
            <person name="Gibb E.A."/>
            <person name="Pandoh P."/>
            <person name="Kirk H."/>
            <person name="Zhao Y."/>
            <person name="Jones M."/>
            <person name="Mungall A.J."/>
            <person name="Coope R."/>
            <person name="Pleasance S."/>
            <person name="Moore R.A."/>
            <person name="Holt R.A."/>
            <person name="Round J.M."/>
            <person name="Ohora S."/>
            <person name="Walle B.V."/>
            <person name="Veldhoen N."/>
            <person name="Helbing C.C."/>
            <person name="Birol I."/>
        </authorList>
    </citation>
    <scope>NUCLEOTIDE SEQUENCE [LARGE SCALE GENOMIC DNA]</scope>
</reference>
<proteinExistence type="predicted"/>
<feature type="domain" description="Thrombospondin-like N-terminal" evidence="3">
    <location>
        <begin position="1"/>
        <end position="131"/>
    </location>
</feature>
<dbReference type="InterPro" id="IPR013320">
    <property type="entry name" value="ConA-like_dom_sf"/>
</dbReference>
<keyword evidence="1" id="KW-0732">Signal</keyword>
<evidence type="ECO:0000256" key="1">
    <source>
        <dbReference type="ARBA" id="ARBA00022729"/>
    </source>
</evidence>
<sequence>MTLLLKKQTTEEDWYLFQISDRLGYPQISLSVNGKERSMDFQAKGRDKDFVGCTFTGSGVHSLFDNAWHKIVLSVREMVVSIHIDCSYISSKPFEPRGAVSSEGYTFIGLDVVTGSPIHFDIQKFAIYCDPQMAMQESCCEILPSGCAAEASKTRRNVEGVENVQNSNLIEWPAKSKPQSYTRCFCLEDSLRKT</sequence>
<protein>
    <recommendedName>
        <fullName evidence="3">Thrombospondin-like N-terminal domain-containing protein</fullName>
    </recommendedName>
</protein>
<feature type="non-terminal residue" evidence="4">
    <location>
        <position position="194"/>
    </location>
</feature>
<dbReference type="Gene3D" id="2.60.120.200">
    <property type="match status" value="1"/>
</dbReference>